<dbReference type="Gene3D" id="4.10.220.110">
    <property type="match status" value="1"/>
</dbReference>
<dbReference type="Proteomes" id="UP000245754">
    <property type="component" value="Unassembled WGS sequence"/>
</dbReference>
<evidence type="ECO:0000313" key="5">
    <source>
        <dbReference type="EMBL" id="PWK34119.1"/>
    </source>
</evidence>
<accession>A0A316ERD1</accession>
<dbReference type="Gene3D" id="2.40.50.230">
    <property type="entry name" value="Gp5 N-terminal domain"/>
    <property type="match status" value="1"/>
</dbReference>
<dbReference type="AlphaFoldDB" id="A0A316ERD1"/>
<evidence type="ECO:0000313" key="6">
    <source>
        <dbReference type="Proteomes" id="UP000245754"/>
    </source>
</evidence>
<dbReference type="Pfam" id="PF13296">
    <property type="entry name" value="T6SS_Vgr"/>
    <property type="match status" value="1"/>
</dbReference>
<dbReference type="Pfam" id="PF04717">
    <property type="entry name" value="Phage_base_V"/>
    <property type="match status" value="1"/>
</dbReference>
<evidence type="ECO:0000256" key="1">
    <source>
        <dbReference type="SAM" id="MobiDB-lite"/>
    </source>
</evidence>
<feature type="region of interest" description="Disordered" evidence="1">
    <location>
        <begin position="540"/>
        <end position="575"/>
    </location>
</feature>
<dbReference type="SUPFAM" id="SSF69255">
    <property type="entry name" value="gp5 N-terminal domain-like"/>
    <property type="match status" value="1"/>
</dbReference>
<evidence type="ECO:0000259" key="3">
    <source>
        <dbReference type="Pfam" id="PF10106"/>
    </source>
</evidence>
<protein>
    <submittedName>
        <fullName evidence="5">Uncharacterized protein involved in type VI secretion and phage assembly</fullName>
    </submittedName>
</protein>
<feature type="domain" description="Putative type VI secretion system Rhs element associated Vgr" evidence="4">
    <location>
        <begin position="607"/>
        <end position="716"/>
    </location>
</feature>
<sequence>MDSSSQTPDLLNAFSPAGRLYRIEGEGAVSSLAVEAWLAREALSELSEMRVIAASTDARLALKDFIGQRVTLFTRLADGGEARRSGLVRCAEKLGADGTLARYRLTVVPWLWLATQQRHSQVFQDRTLADIIGLVLAPYAPFQSWRLTANAQQRIDEMGARLYVSQYRETDYAFLSRLLAEAGLGFAFVEDEQASAGHAMTIFADSAALPEDPSGEVRYHRTHSQEEADAIQYLACHTRVTSPGIAVVAWDHAAKRSLRAHAPAKFGGSAQCPDSYLSVSQSVVKDEAGVQRLATQLMESIEARAQLFAGRGSVRTYVAGTRTKVADCPHLPSSEGAYPLLLEVVEHCGINNLVAEARTSIDSRLGRLDDALMFDTPPSAPENGPQTIGFLAEGAPILRRHIDAKLLAGAREQGYANAFRAINAGRPWRPRVVDASGARLYAGPTVAGVHTARVVGPEGETSASGAEHYASPRGEIRIRFPWQKGDRADDRSTGWVRAAQRQAGAGMGWQWLPRIGQEVLVKFVDDDIDQPVVVGALYNGQGEGGIAPSPGGKTRDGDNRSVYQQPSDTAPTAQANLAGGAAPAWHGMSPDEEGHRNAAAMTGFKSREHGSEGFNQLVFDDSDQQLRTQLATTQHFSQLNLGHLVHQQDNTRGSLRGHGFELRTDGYGAVRGQAGVLVTTYHDGQSGKPLATGDNAAGIALIRQARMLTRTLGDGAVSHQAPALSVAKSDRAPLGRLEAAVQGMVDGKDLAAARADATARNTSTPGKVPAQGAAIVHLNGRAGFAAVAGQHLQIVSGESISLTSGEDTDLAVGGQARWHAKQAFGIAAALEKAGDENTGIRLIAGEKDVDMQAQHDVMKLQSQKDMKVVSSNASVDFAAARRIRVATAGGASITIEGGNITVEAPGAITYKTAQRKFEGPANVPADLPLMPNNVCKECLAAAQASGAPFAAR</sequence>
<feature type="domain" description="DUF2345" evidence="3">
    <location>
        <begin position="766"/>
        <end position="921"/>
    </location>
</feature>
<dbReference type="Gene3D" id="3.55.50.10">
    <property type="entry name" value="Baseplate protein-like domains"/>
    <property type="match status" value="1"/>
</dbReference>
<keyword evidence="6" id="KW-1185">Reference proteome</keyword>
<evidence type="ECO:0000259" key="2">
    <source>
        <dbReference type="Pfam" id="PF04717"/>
    </source>
</evidence>
<dbReference type="RefSeq" id="WP_109584171.1">
    <property type="nucleotide sequence ID" value="NZ_QGGT01000003.1"/>
</dbReference>
<dbReference type="InterPro" id="IPR006531">
    <property type="entry name" value="Gp5/Vgr_OB"/>
</dbReference>
<dbReference type="SUPFAM" id="SSF69279">
    <property type="entry name" value="Phage tail proteins"/>
    <property type="match status" value="2"/>
</dbReference>
<dbReference type="InterPro" id="IPR018769">
    <property type="entry name" value="VgrG2_DUF2345"/>
</dbReference>
<dbReference type="Gene3D" id="2.30.110.50">
    <property type="match status" value="1"/>
</dbReference>
<gene>
    <name evidence="5" type="ORF">C7419_103438</name>
</gene>
<name>A0A316ERD1_9BURK</name>
<dbReference type="Pfam" id="PF05954">
    <property type="entry name" value="Phage_GPD"/>
    <property type="match status" value="1"/>
</dbReference>
<dbReference type="InterPro" id="IPR037026">
    <property type="entry name" value="Vgr_OB-fold_dom_sf"/>
</dbReference>
<dbReference type="EMBL" id="QGGT01000003">
    <property type="protein sequence ID" value="PWK34119.1"/>
    <property type="molecule type" value="Genomic_DNA"/>
</dbReference>
<comment type="caution">
    <text evidence="5">The sequence shown here is derived from an EMBL/GenBank/DDBJ whole genome shotgun (WGS) entry which is preliminary data.</text>
</comment>
<reference evidence="5 6" key="1">
    <citation type="submission" date="2018-05" db="EMBL/GenBank/DDBJ databases">
        <title>Genomic Encyclopedia of Type Strains, Phase IV (KMG-V): Genome sequencing to study the core and pangenomes of soil and plant-associated prokaryotes.</title>
        <authorList>
            <person name="Whitman W."/>
        </authorList>
    </citation>
    <scope>NUCLEOTIDE SEQUENCE [LARGE SCALE GENOMIC DNA]</scope>
    <source>
        <strain evidence="5 6">SLV-132</strain>
    </source>
</reference>
<dbReference type="Pfam" id="PF10106">
    <property type="entry name" value="DUF2345"/>
    <property type="match status" value="1"/>
</dbReference>
<organism evidence="5 6">
    <name type="scientific">Cupriavidus plantarum</name>
    <dbReference type="NCBI Taxonomy" id="942865"/>
    <lineage>
        <taxon>Bacteria</taxon>
        <taxon>Pseudomonadati</taxon>
        <taxon>Pseudomonadota</taxon>
        <taxon>Betaproteobacteria</taxon>
        <taxon>Burkholderiales</taxon>
        <taxon>Burkholderiaceae</taxon>
        <taxon>Cupriavidus</taxon>
    </lineage>
</organism>
<proteinExistence type="predicted"/>
<evidence type="ECO:0000259" key="4">
    <source>
        <dbReference type="Pfam" id="PF13296"/>
    </source>
</evidence>
<dbReference type="InterPro" id="IPR028244">
    <property type="entry name" value="T6SS_Rhs_Vgr_dom"/>
</dbReference>
<feature type="domain" description="Gp5/Type VI secretion system Vgr protein OB-fold" evidence="2">
    <location>
        <begin position="471"/>
        <end position="538"/>
    </location>
</feature>